<proteinExistence type="predicted"/>
<evidence type="ECO:0000313" key="4">
    <source>
        <dbReference type="EMBL" id="QGZ36750.1"/>
    </source>
</evidence>
<dbReference type="SMART" id="SM00710">
    <property type="entry name" value="PbH1"/>
    <property type="match status" value="7"/>
</dbReference>
<dbReference type="InterPro" id="IPR024519">
    <property type="entry name" value="IAT_beta"/>
</dbReference>
<keyword evidence="1" id="KW-0732">Signal</keyword>
<dbReference type="InterPro" id="IPR012334">
    <property type="entry name" value="Pectin_lyas_fold"/>
</dbReference>
<dbReference type="InterPro" id="IPR006311">
    <property type="entry name" value="TAT_signal"/>
</dbReference>
<dbReference type="Pfam" id="PF11924">
    <property type="entry name" value="IAT_beta"/>
    <property type="match status" value="1"/>
</dbReference>
<sequence length="730" mass="77084">MTSSRSKLLRATALSTALCGLLLAPAIASAQQADPAGVGAPLWGPHLEVGGKAGTTGRSSTGETTLFVPLFQTFDRLIYTDIRGTFGASGSQEVNAGLGIRQIIDNRWIVGAYGFLDYRRSQYNNHFLQVTLGAELMTEHFNLRANAYLPVGETTHQLASHDTARVGAASITVRGGEERAMRGLDIEAGALTGLSLLGNGRDEFWVHGGGYAFWEDKAETVWGPRVRAEYRMNDVLFEGSRVSLLAEYQYDNPRGSQGFFGARLRLPLQRVIGGEERGTRLTALQRRMTETVVRDVDVVTQAGAFGAEVTGVDARTGATLDNLVVIDPATGDVGQAIGTAAPGQQVFVNGNGTVIEIDDTITLAANQRVAGAFDVRNPLTGRILRVGDTRLHGSDATRDLFAMADDTTLSGFALSGGRTAVASDGASRVTLTDLRISNVAGTGINFQNGSGLTVARVDLSEIAFDTADGFSNFSPEDTEVGVGIRLNRASHVTVEDVTADRVGMGIFANVSQDLTFANVDISNTAKEGLVFHYVHRADLDAVDIAQTTADGAAFVASGEIGYRNSVLTGIGALPSLGVRSGINISSFSGDWSIIVGSESNHGYDFSNLTIDGATNSGMMIMGIRDSSFTDISISNVDIIGIQLMQMLNPSDALRFDNIGIDQAGRAGFWLMGDFENLNGSVSVTGTPEACGRSPFMPASLTQSAGNAFVVNGAEITNANVTSACAPVNNY</sequence>
<dbReference type="RefSeq" id="WP_158195573.1">
    <property type="nucleotide sequence ID" value="NZ_CP046908.1"/>
</dbReference>
<dbReference type="PROSITE" id="PS51318">
    <property type="entry name" value="TAT"/>
    <property type="match status" value="1"/>
</dbReference>
<dbReference type="AlphaFoldDB" id="A0A857CCL0"/>
<dbReference type="OrthoDB" id="8320584at2"/>
<dbReference type="SUPFAM" id="SSF51126">
    <property type="entry name" value="Pectin lyase-like"/>
    <property type="match status" value="1"/>
</dbReference>
<name>A0A857CCL0_9HYPH</name>
<dbReference type="InterPro" id="IPR006626">
    <property type="entry name" value="PbH1"/>
</dbReference>
<organism evidence="4 5">
    <name type="scientific">Stappia indica</name>
    <dbReference type="NCBI Taxonomy" id="538381"/>
    <lineage>
        <taxon>Bacteria</taxon>
        <taxon>Pseudomonadati</taxon>
        <taxon>Pseudomonadota</taxon>
        <taxon>Alphaproteobacteria</taxon>
        <taxon>Hyphomicrobiales</taxon>
        <taxon>Stappiaceae</taxon>
        <taxon>Stappia</taxon>
    </lineage>
</organism>
<dbReference type="InterPro" id="IPR039448">
    <property type="entry name" value="Beta_helix"/>
</dbReference>
<reference evidence="4 5" key="1">
    <citation type="submission" date="2019-12" db="EMBL/GenBank/DDBJ databases">
        <title>The genome of Stappia indica PHM037.</title>
        <authorList>
            <person name="Kacar D."/>
            <person name="Galan B."/>
            <person name="Canedo L."/>
            <person name="Rodriguez P."/>
            <person name="de la Calle F."/>
            <person name="Garcia J.L."/>
        </authorList>
    </citation>
    <scope>NUCLEOTIDE SEQUENCE [LARGE SCALE GENOMIC DNA]</scope>
    <source>
        <strain evidence="4 5">PHM037</strain>
    </source>
</reference>
<evidence type="ECO:0000259" key="3">
    <source>
        <dbReference type="Pfam" id="PF13229"/>
    </source>
</evidence>
<evidence type="ECO:0000259" key="2">
    <source>
        <dbReference type="Pfam" id="PF11924"/>
    </source>
</evidence>
<dbReference type="Pfam" id="PF13229">
    <property type="entry name" value="Beta_helix"/>
    <property type="match status" value="1"/>
</dbReference>
<evidence type="ECO:0008006" key="6">
    <source>
        <dbReference type="Google" id="ProtNLM"/>
    </source>
</evidence>
<feature type="chain" id="PRO_5032500350" description="Right handed beta helix region" evidence="1">
    <location>
        <begin position="31"/>
        <end position="730"/>
    </location>
</feature>
<dbReference type="InterPro" id="IPR011050">
    <property type="entry name" value="Pectin_lyase_fold/virulence"/>
</dbReference>
<dbReference type="KEGG" id="siw:GH266_20985"/>
<feature type="domain" description="Right handed beta helix" evidence="3">
    <location>
        <begin position="410"/>
        <end position="529"/>
    </location>
</feature>
<evidence type="ECO:0000313" key="5">
    <source>
        <dbReference type="Proteomes" id="UP000435648"/>
    </source>
</evidence>
<dbReference type="EMBL" id="CP046908">
    <property type="protein sequence ID" value="QGZ36750.1"/>
    <property type="molecule type" value="Genomic_DNA"/>
</dbReference>
<dbReference type="Proteomes" id="UP000435648">
    <property type="component" value="Chromosome"/>
</dbReference>
<dbReference type="InterPro" id="IPR038177">
    <property type="entry name" value="IAT_beta_sf"/>
</dbReference>
<gene>
    <name evidence="4" type="ORF">GH266_20985</name>
</gene>
<feature type="signal peptide" evidence="1">
    <location>
        <begin position="1"/>
        <end position="30"/>
    </location>
</feature>
<dbReference type="Gene3D" id="2.40.160.160">
    <property type="entry name" value="Inverse autotransporter, beta-domain"/>
    <property type="match status" value="1"/>
</dbReference>
<evidence type="ECO:0000256" key="1">
    <source>
        <dbReference type="SAM" id="SignalP"/>
    </source>
</evidence>
<feature type="domain" description="Inverse autotransporter beta-domain" evidence="2">
    <location>
        <begin position="56"/>
        <end position="190"/>
    </location>
</feature>
<dbReference type="Gene3D" id="2.160.20.10">
    <property type="entry name" value="Single-stranded right-handed beta-helix, Pectin lyase-like"/>
    <property type="match status" value="1"/>
</dbReference>
<accession>A0A857CCL0</accession>
<protein>
    <recommendedName>
        <fullName evidence="6">Right handed beta helix region</fullName>
    </recommendedName>
</protein>